<gene>
    <name evidence="8" type="ORF">JY651_12630</name>
</gene>
<dbReference type="PROSITE" id="PS00455">
    <property type="entry name" value="AMP_BINDING"/>
    <property type="match status" value="1"/>
</dbReference>
<dbReference type="Gene3D" id="1.10.1200.10">
    <property type="entry name" value="ACP-like"/>
    <property type="match status" value="2"/>
</dbReference>
<evidence type="ECO:0000256" key="1">
    <source>
        <dbReference type="ARBA" id="ARBA00001957"/>
    </source>
</evidence>
<dbReference type="NCBIfam" id="TIGR01733">
    <property type="entry name" value="AA-adenyl-dom"/>
    <property type="match status" value="1"/>
</dbReference>
<dbReference type="SMART" id="SM00827">
    <property type="entry name" value="PKS_AT"/>
    <property type="match status" value="1"/>
</dbReference>
<dbReference type="CDD" id="cd05930">
    <property type="entry name" value="A_NRPS"/>
    <property type="match status" value="1"/>
</dbReference>
<dbReference type="SUPFAM" id="SSF56801">
    <property type="entry name" value="Acetyl-CoA synthetase-like"/>
    <property type="match status" value="1"/>
</dbReference>
<dbReference type="Pfam" id="PF00501">
    <property type="entry name" value="AMP-binding"/>
    <property type="match status" value="1"/>
</dbReference>
<dbReference type="InterPro" id="IPR029058">
    <property type="entry name" value="AB_hydrolase_fold"/>
</dbReference>
<accession>A0ABX7P5G0</accession>
<dbReference type="InterPro" id="IPR020845">
    <property type="entry name" value="AMP-binding_CS"/>
</dbReference>
<dbReference type="InterPro" id="IPR016036">
    <property type="entry name" value="Malonyl_transacylase_ACP-bd"/>
</dbReference>
<dbReference type="InterPro" id="IPR020802">
    <property type="entry name" value="TesA-like"/>
</dbReference>
<evidence type="ECO:0000259" key="7">
    <source>
        <dbReference type="PROSITE" id="PS52004"/>
    </source>
</evidence>
<dbReference type="InterPro" id="IPR014031">
    <property type="entry name" value="Ketoacyl_synth_C"/>
</dbReference>
<dbReference type="CDD" id="cd00833">
    <property type="entry name" value="PKS"/>
    <property type="match status" value="1"/>
</dbReference>
<dbReference type="SUPFAM" id="SSF55048">
    <property type="entry name" value="Probable ACP-binding domain of malonyl-CoA ACP transacylase"/>
    <property type="match status" value="1"/>
</dbReference>
<proteinExistence type="inferred from homology"/>
<keyword evidence="4" id="KW-0808">Transferase</keyword>
<dbReference type="InterPro" id="IPR050091">
    <property type="entry name" value="PKS_NRPS_Biosynth_Enz"/>
</dbReference>
<keyword evidence="3" id="KW-0597">Phosphoprotein</keyword>
<dbReference type="SMART" id="SM00825">
    <property type="entry name" value="PKS_KS"/>
    <property type="match status" value="1"/>
</dbReference>
<dbReference type="Pfam" id="PF00698">
    <property type="entry name" value="Acyl_transf_1"/>
    <property type="match status" value="1"/>
</dbReference>
<dbReference type="InterPro" id="IPR025110">
    <property type="entry name" value="AMP-bd_C"/>
</dbReference>
<evidence type="ECO:0000256" key="4">
    <source>
        <dbReference type="ARBA" id="ARBA00022679"/>
    </source>
</evidence>
<dbReference type="Gene3D" id="3.40.50.1820">
    <property type="entry name" value="alpha/beta hydrolase"/>
    <property type="match status" value="1"/>
</dbReference>
<dbReference type="InterPro" id="IPR001031">
    <property type="entry name" value="Thioesterase"/>
</dbReference>
<dbReference type="InterPro" id="IPR036736">
    <property type="entry name" value="ACP-like_sf"/>
</dbReference>
<feature type="domain" description="Carrier" evidence="6">
    <location>
        <begin position="1970"/>
        <end position="2045"/>
    </location>
</feature>
<dbReference type="PANTHER" id="PTHR43775:SF51">
    <property type="entry name" value="INACTIVE PHENOLPHTHIOCEROL SYNTHESIS POLYKETIDE SYNTHASE TYPE I PKS1-RELATED"/>
    <property type="match status" value="1"/>
</dbReference>
<dbReference type="Pfam" id="PF00668">
    <property type="entry name" value="Condensation"/>
    <property type="match status" value="1"/>
</dbReference>
<comment type="similarity">
    <text evidence="5">In the C-terminal section; belongs to the NRP synthetase family.</text>
</comment>
<feature type="domain" description="Ketosynthase family 3 (KS3)" evidence="7">
    <location>
        <begin position="1066"/>
        <end position="1489"/>
    </location>
</feature>
<dbReference type="InterPro" id="IPR010071">
    <property type="entry name" value="AA_adenyl_dom"/>
</dbReference>
<dbReference type="Gene3D" id="3.30.559.10">
    <property type="entry name" value="Chloramphenicol acetyltransferase-like domain"/>
    <property type="match status" value="1"/>
</dbReference>
<dbReference type="InterPro" id="IPR016035">
    <property type="entry name" value="Acyl_Trfase/lysoPLipase"/>
</dbReference>
<dbReference type="Pfam" id="PF22621">
    <property type="entry name" value="CurL-like_PKS_C"/>
    <property type="match status" value="1"/>
</dbReference>
<evidence type="ECO:0000313" key="8">
    <source>
        <dbReference type="EMBL" id="QSQ25718.1"/>
    </source>
</evidence>
<dbReference type="Proteomes" id="UP000662747">
    <property type="component" value="Chromosome"/>
</dbReference>
<evidence type="ECO:0000256" key="3">
    <source>
        <dbReference type="ARBA" id="ARBA00022553"/>
    </source>
</evidence>
<evidence type="ECO:0000256" key="2">
    <source>
        <dbReference type="ARBA" id="ARBA00022450"/>
    </source>
</evidence>
<keyword evidence="9" id="KW-1185">Reference proteome</keyword>
<evidence type="ECO:0000259" key="6">
    <source>
        <dbReference type="PROSITE" id="PS50075"/>
    </source>
</evidence>
<reference evidence="8 9" key="1">
    <citation type="submission" date="2021-02" db="EMBL/GenBank/DDBJ databases">
        <title>De Novo genome assembly of isolated myxobacteria.</title>
        <authorList>
            <person name="Stevens D.C."/>
        </authorList>
    </citation>
    <scope>NUCLEOTIDE SEQUENCE [LARGE SCALE GENOMIC DNA]</scope>
    <source>
        <strain evidence="9">SCPEA02</strain>
    </source>
</reference>
<dbReference type="Gene3D" id="3.30.559.30">
    <property type="entry name" value="Nonribosomal peptide synthetase, condensation domain"/>
    <property type="match status" value="1"/>
</dbReference>
<dbReference type="InterPro" id="IPR009081">
    <property type="entry name" value="PP-bd_ACP"/>
</dbReference>
<dbReference type="InterPro" id="IPR001227">
    <property type="entry name" value="Ac_transferase_dom_sf"/>
</dbReference>
<dbReference type="Pfam" id="PF00109">
    <property type="entry name" value="ketoacyl-synt"/>
    <property type="match status" value="1"/>
</dbReference>
<name>A0ABX7P5G0_9BACT</name>
<dbReference type="SUPFAM" id="SSF53474">
    <property type="entry name" value="alpha/beta-Hydrolases"/>
    <property type="match status" value="1"/>
</dbReference>
<dbReference type="CDD" id="cd19531">
    <property type="entry name" value="LCL_NRPS-like"/>
    <property type="match status" value="1"/>
</dbReference>
<dbReference type="InterPro" id="IPR001242">
    <property type="entry name" value="Condensation_dom"/>
</dbReference>
<dbReference type="Gene3D" id="2.30.38.10">
    <property type="entry name" value="Luciferase, Domain 3"/>
    <property type="match status" value="1"/>
</dbReference>
<evidence type="ECO:0000256" key="5">
    <source>
        <dbReference type="ARBA" id="ARBA00029443"/>
    </source>
</evidence>
<keyword evidence="2" id="KW-0596">Phosphopantetheine</keyword>
<dbReference type="InterPro" id="IPR006162">
    <property type="entry name" value="Ppantetheine_attach_site"/>
</dbReference>
<dbReference type="InterPro" id="IPR020841">
    <property type="entry name" value="PKS_Beta-ketoAc_synthase_dom"/>
</dbReference>
<dbReference type="InterPro" id="IPR014043">
    <property type="entry name" value="Acyl_transferase_dom"/>
</dbReference>
<dbReference type="Gene3D" id="3.40.50.980">
    <property type="match status" value="2"/>
</dbReference>
<dbReference type="InterPro" id="IPR016039">
    <property type="entry name" value="Thiolase-like"/>
</dbReference>
<dbReference type="Pfam" id="PF00975">
    <property type="entry name" value="Thioesterase"/>
    <property type="match status" value="1"/>
</dbReference>
<protein>
    <submittedName>
        <fullName evidence="8">Amino acid adenylation domain-containing protein</fullName>
    </submittedName>
</protein>
<dbReference type="Gene3D" id="3.40.47.10">
    <property type="match status" value="1"/>
</dbReference>
<dbReference type="Gene3D" id="3.40.366.10">
    <property type="entry name" value="Malonyl-Coenzyme A Acyl Carrier Protein, domain 2"/>
    <property type="match status" value="1"/>
</dbReference>
<dbReference type="Pfam" id="PF13193">
    <property type="entry name" value="AMP-binding_C"/>
    <property type="match status" value="1"/>
</dbReference>
<dbReference type="SMART" id="SM00824">
    <property type="entry name" value="PKS_TE"/>
    <property type="match status" value="1"/>
</dbReference>
<dbReference type="PROSITE" id="PS50075">
    <property type="entry name" value="CARRIER"/>
    <property type="match status" value="2"/>
</dbReference>
<dbReference type="RefSeq" id="WP_206727271.1">
    <property type="nucleotide sequence ID" value="NZ_CP071090.1"/>
</dbReference>
<evidence type="ECO:0000313" key="9">
    <source>
        <dbReference type="Proteomes" id="UP000662747"/>
    </source>
</evidence>
<dbReference type="PROSITE" id="PS00012">
    <property type="entry name" value="PHOSPHOPANTETHEINE"/>
    <property type="match status" value="2"/>
</dbReference>
<dbReference type="SUPFAM" id="SSF52151">
    <property type="entry name" value="FabD/lysophospholipase-like"/>
    <property type="match status" value="1"/>
</dbReference>
<dbReference type="SUPFAM" id="SSF47336">
    <property type="entry name" value="ACP-like"/>
    <property type="match status" value="2"/>
</dbReference>
<dbReference type="InterPro" id="IPR020806">
    <property type="entry name" value="PKS_PP-bd"/>
</dbReference>
<dbReference type="InterPro" id="IPR000873">
    <property type="entry name" value="AMP-dep_synth/lig_dom"/>
</dbReference>
<dbReference type="SUPFAM" id="SSF52777">
    <property type="entry name" value="CoA-dependent acyltransferases"/>
    <property type="match status" value="2"/>
</dbReference>
<dbReference type="PANTHER" id="PTHR43775">
    <property type="entry name" value="FATTY ACID SYNTHASE"/>
    <property type="match status" value="1"/>
</dbReference>
<dbReference type="Pfam" id="PF00550">
    <property type="entry name" value="PP-binding"/>
    <property type="match status" value="2"/>
</dbReference>
<dbReference type="SMART" id="SM00823">
    <property type="entry name" value="PKS_PP"/>
    <property type="match status" value="2"/>
</dbReference>
<dbReference type="EMBL" id="CP071090">
    <property type="protein sequence ID" value="QSQ25718.1"/>
    <property type="molecule type" value="Genomic_DNA"/>
</dbReference>
<dbReference type="Gene3D" id="3.30.70.3290">
    <property type="match status" value="1"/>
</dbReference>
<dbReference type="InterPro" id="IPR014030">
    <property type="entry name" value="Ketoacyl_synth_N"/>
</dbReference>
<dbReference type="InterPro" id="IPR023213">
    <property type="entry name" value="CAT-like_dom_sf"/>
</dbReference>
<sequence>MPHPVESQSHHATGLESGSGRLSYNQQALWFASKLDPIAYNLAYGFRLRGALDPELLRRALSLLVARHPVLRTTFSETERGPQRVLHDRMDFAFQHVEAAHLDEAAMLQRLYSDAARPYDLQHGPVLRSALYALGPDEHVLLLACHHLSLDGSSLSLLLQDLQRSYAAVASGREASLGPPPTRDYDEFVQWQSQWLASAEGERARTWWREQLAGCTPVLNLPTDRPRPARQSFRQHTHVMTLDESLAKALAALAKEEGTSLYALLLAAFQALLHRHSGQEDLLVGVPSSGRGEEWHSRVVGYLVNTLAVRSRTPADMPFRSFLRNTARTLREALVHGSYPLPKVIEELKPPRDAGRSPLVQATFTQMPRLRLDAAAEPPPFELERLTASNVGLAGDLSVHVHATRDSGTQLLWAVNADVFEPATVERLAARYVTLLESLLTGLDQPLAALRLLPQDEEHQLVVEWNETATDVESEVCLHELFSRQVARTPDAVALLFEREALTYRELDARANRLAHRLRRLGVGPEVRVGLCVDRSPELVVGLLGVLKAGGAYVPLDPAYPTERLAFMVEDARLTALVTQRSLSERLPASEASRLFIGSGDEDLTGPCAAPESGVGPGNAAYVIYTSGSTGRPKGVTVEHRQVSNLLATQPRVLPLGPGDTMLQFASVSFDMAVQEVFSALVSGATLCLARRESLVPGPELASLLRERRISAAILSPSALAALPAGDYPALKAIMVGGEASPESLVARWSAGRRYINGYGPTEATIYATCTPCTAGAPVTLGRPIGNVRVYLLDARLQPVPRGVAGELYIGGDGVARGYLGRPELTAERFIPDPFGSSSGGRLYRTGDLARHLPDGQLEFLGRVDHQVKLRGFRIELGEIESGLRAYPDVRDAVVLAREEPSGGKFLVAYTVAHEGRALEESGLRAFLKQSLPEYMVPSAFVACERLPLTSNGKVDRAALLAIPVQRTRAPRSRPPANEAERTLARIWQDVLQLDRVGATESFFDLGGHSLLLTQVRARVAQAFGREPSMVELFEHVTIESLAAHLSASPAPELPRRTVLPQTAGEGAVAIIGLAGQFPGAKDLEEFWRNLAAGVESISQLSAEALAEAGVPAALSGRSGYVRAKGVLEGAELFDADFFGINPREASQMDPQQRRFLECAWEALEDAGYAPQTHDAPVGVFATSSATSYQPLPLSSEPADAYQLKLGLESDFLATRVSYKLDLRGPAMTVRTGCSGSLVAVHLACRSVLSGECELALAGGVAISVPLAGGYVYQPGMILSPDGHCRAFDARAGGTVRGNGVGAVVLKRLDRALADGDTIHAVIRGSALNNDGAGKLGYTAPSITGQAEVIRRAHDAAGVLPHEISFVETHGTGTPLGDPVEVAALAKAFQRGTGPRGSCALGATKPNIGHLDSAAGIAGLIKTVLSLRHRQLPPVVHFEQPNPALGLEGTPFSVNARLSDWTPPDGLPRIAGVSSFGIGGTNAHVVVAEAPAMASVEETEGWRVLPLSARTQTALAATARRLGEALASRAEVSLADVAHTLQQGRTAFEQRTALVCRDVPGAVRELERLARELSEGERSASVARGREVVFLFPGQGAQHPGMARGLYSAHAVFRAEVDRCAELLLPHLDQDVREWLLLEDASDERIHQTALAQPCLFVIEYALARLWMSLGLTPAAMVGHSLGEYVAACLAGVFSLEDALGLVCARGRLMQAAPPGAMLAVGLDADALRPLLDEHLSIAVYNAPAQTVVAGPVEAIAGLQRRLEARGTGCRRLRTSHAYHSPLMDSALEPFADQVRRIRLAAPGIPLVSNVTGTWMTEAQAMDPDSWVQHLRQPVRFAQGLACLLEGPERLLLEVGPGQALGGLVRQCPGFGASHAVLASLPNPRTRADDVEFFLAQVGEAWSNGATVDWRGLTPGERGRRVSLPTYPFERRRYWAEQVGSHAVAPLAPTGRRFEESVPVLPVSTSAPHTDADPTHEALTRIWRELLGISAMGRHDDFFDLGGHSLLAVQLGTRIRETFQIDFPQQRVLEHRTIARQGAFIQEATRGAPVPRDSSLLVELNRGDARRRPLFLLHPVGGTVFTYQALARMLDPGLPIYGVRARGLEPGEALAGNIESMAALYLEAVRTRQPSGPYLLAGHSFGGVVAYEMAQQLLARGEQVEQLVLMDTPGPGQMPVSLGSPEEIQEYFRRMAPELFRELFLRPTGHESSLETLLPRSEVFLRVFQENAAAMFAYAPRPYAGRLVFFHARERDATNPPHPELAWIPLATEGVEVHVVPGNHVTMLAEPHVRSLARKLRGALEERAEARSELARTG</sequence>
<dbReference type="PROSITE" id="PS52004">
    <property type="entry name" value="KS3_2"/>
    <property type="match status" value="1"/>
</dbReference>
<dbReference type="Gene3D" id="3.30.300.30">
    <property type="match status" value="1"/>
</dbReference>
<organism evidence="8 9">
    <name type="scientific">Pyxidicoccus parkwayensis</name>
    <dbReference type="NCBI Taxonomy" id="2813578"/>
    <lineage>
        <taxon>Bacteria</taxon>
        <taxon>Pseudomonadati</taxon>
        <taxon>Myxococcota</taxon>
        <taxon>Myxococcia</taxon>
        <taxon>Myxococcales</taxon>
        <taxon>Cystobacterineae</taxon>
        <taxon>Myxococcaceae</taxon>
        <taxon>Pyxidicoccus</taxon>
    </lineage>
</organism>
<dbReference type="Pfam" id="PF02801">
    <property type="entry name" value="Ketoacyl-synt_C"/>
    <property type="match status" value="1"/>
</dbReference>
<dbReference type="SUPFAM" id="SSF53901">
    <property type="entry name" value="Thiolase-like"/>
    <property type="match status" value="1"/>
</dbReference>
<comment type="cofactor">
    <cofactor evidence="1">
        <name>pantetheine 4'-phosphate</name>
        <dbReference type="ChEBI" id="CHEBI:47942"/>
    </cofactor>
</comment>
<feature type="domain" description="Carrier" evidence="6">
    <location>
        <begin position="975"/>
        <end position="1050"/>
    </location>
</feature>
<dbReference type="InterPro" id="IPR045851">
    <property type="entry name" value="AMP-bd_C_sf"/>
</dbReference>